<keyword evidence="1" id="KW-0812">Transmembrane</keyword>
<feature type="transmembrane region" description="Helical" evidence="1">
    <location>
        <begin position="339"/>
        <end position="360"/>
    </location>
</feature>
<dbReference type="STRING" id="1798550.A2927_01655"/>
<evidence type="ECO:0000313" key="3">
    <source>
        <dbReference type="EMBL" id="OGY89804.1"/>
    </source>
</evidence>
<dbReference type="PANTHER" id="PTHR31272">
    <property type="entry name" value="CYTOCHROME C-TYPE BIOGENESIS PROTEIN HI_1454-RELATED"/>
    <property type="match status" value="1"/>
</dbReference>
<comment type="caution">
    <text evidence="3">The sequence shown here is derived from an EMBL/GenBank/DDBJ whole genome shotgun (WGS) entry which is preliminary data.</text>
</comment>
<accession>A0A1G2BKT7</accession>
<keyword evidence="1" id="KW-1133">Transmembrane helix</keyword>
<feature type="chain" id="PRO_5009582088" evidence="2">
    <location>
        <begin position="30"/>
        <end position="401"/>
    </location>
</feature>
<keyword evidence="1" id="KW-0472">Membrane</keyword>
<dbReference type="PANTHER" id="PTHR31272:SF9">
    <property type="entry name" value="BLL1027 PROTEIN"/>
    <property type="match status" value="1"/>
</dbReference>
<dbReference type="AlphaFoldDB" id="A0A1G2BKT7"/>
<reference evidence="3 4" key="1">
    <citation type="journal article" date="2016" name="Nat. Commun.">
        <title>Thousands of microbial genomes shed light on interconnected biogeochemical processes in an aquifer system.</title>
        <authorList>
            <person name="Anantharaman K."/>
            <person name="Brown C.T."/>
            <person name="Hug L.A."/>
            <person name="Sharon I."/>
            <person name="Castelle C.J."/>
            <person name="Probst A.J."/>
            <person name="Thomas B.C."/>
            <person name="Singh A."/>
            <person name="Wilkins M.J."/>
            <person name="Karaoz U."/>
            <person name="Brodie E.L."/>
            <person name="Williams K.H."/>
            <person name="Hubbard S.S."/>
            <person name="Banfield J.F."/>
        </authorList>
    </citation>
    <scope>NUCLEOTIDE SEQUENCE [LARGE SCALE GENOMIC DNA]</scope>
</reference>
<name>A0A1G2BKT7_9BACT</name>
<feature type="transmembrane region" description="Helical" evidence="1">
    <location>
        <begin position="304"/>
        <end position="327"/>
    </location>
</feature>
<protein>
    <submittedName>
        <fullName evidence="3">Uncharacterized protein</fullName>
    </submittedName>
</protein>
<proteinExistence type="predicted"/>
<dbReference type="EMBL" id="MHKL01000007">
    <property type="protein sequence ID" value="OGY89804.1"/>
    <property type="molecule type" value="Genomic_DNA"/>
</dbReference>
<dbReference type="InterPro" id="IPR051790">
    <property type="entry name" value="Cytochrome_c-biogenesis_DsbD"/>
</dbReference>
<dbReference type="Proteomes" id="UP000178849">
    <property type="component" value="Unassembled WGS sequence"/>
</dbReference>
<evidence type="ECO:0000256" key="1">
    <source>
        <dbReference type="SAM" id="Phobius"/>
    </source>
</evidence>
<feature type="signal peptide" evidence="2">
    <location>
        <begin position="1"/>
        <end position="29"/>
    </location>
</feature>
<evidence type="ECO:0000313" key="4">
    <source>
        <dbReference type="Proteomes" id="UP000178849"/>
    </source>
</evidence>
<feature type="transmembrane region" description="Helical" evidence="1">
    <location>
        <begin position="253"/>
        <end position="274"/>
    </location>
</feature>
<sequence length="401" mass="43966">MTLARGEYMKARILLLLVLIAISFSTASAAPQQHSAVMYLNEACGHCGVYANELKEFLSSKGIDAEIKYVINDPAMRAELDALNKKLAIPPSMQGHMTVSIDEKLVLEGHIPIALLDGYFKKYPNFDFPSIILFQDSMDPTTITSYRVLGADGKIRECDIDVQIANCAKSGKIIDSLQASLPYVVLTTGLLAGLHPCTIAVLLFFIAFLFTIRRTRIGIFKVGGAYILGIFLAYLLIGLGLLQAFVVSAEPHFFAKIAGIFVIGLGLLNIVDFFKKGKLVNLGLPKASLQTIKDLIHKASVPSAFVLGVIVGICSFGCTAGIYISILGLLVTRATYMEGLFYLFVYNLLFILPLIFILLIASSRKVVERIETWEQHEKNYIKLIAGLSMIILGAVLLMLVY</sequence>
<organism evidence="3 4">
    <name type="scientific">Candidatus Komeilibacteria bacterium RIFCSPLOWO2_01_FULL_45_10</name>
    <dbReference type="NCBI Taxonomy" id="1798550"/>
    <lineage>
        <taxon>Bacteria</taxon>
        <taxon>Candidatus Komeiliibacteriota</taxon>
    </lineage>
</organism>
<feature type="transmembrane region" description="Helical" evidence="1">
    <location>
        <begin position="183"/>
        <end position="212"/>
    </location>
</feature>
<keyword evidence="2" id="KW-0732">Signal</keyword>
<evidence type="ECO:0000256" key="2">
    <source>
        <dbReference type="SAM" id="SignalP"/>
    </source>
</evidence>
<feature type="transmembrane region" description="Helical" evidence="1">
    <location>
        <begin position="380"/>
        <end position="400"/>
    </location>
</feature>
<feature type="transmembrane region" description="Helical" evidence="1">
    <location>
        <begin position="224"/>
        <end position="247"/>
    </location>
</feature>
<gene>
    <name evidence="3" type="ORF">A2927_01655</name>
</gene>